<protein>
    <submittedName>
        <fullName evidence="1">Uncharacterized protein</fullName>
    </submittedName>
</protein>
<dbReference type="EMBL" id="CABPSB010000005">
    <property type="protein sequence ID" value="VVD99643.1"/>
    <property type="molecule type" value="Genomic_DNA"/>
</dbReference>
<reference evidence="1 2" key="1">
    <citation type="submission" date="2019-08" db="EMBL/GenBank/DDBJ databases">
        <authorList>
            <person name="Peeters C."/>
        </authorList>
    </citation>
    <scope>NUCLEOTIDE SEQUENCE [LARGE SCALE GENOMIC DNA]</scope>
    <source>
        <strain evidence="1 2">LMG 31108</strain>
    </source>
</reference>
<dbReference type="AlphaFoldDB" id="A0A5E4UJ10"/>
<dbReference type="OrthoDB" id="6400371at2"/>
<gene>
    <name evidence="1" type="ORF">PAN31108_02063</name>
</gene>
<keyword evidence="2" id="KW-1185">Reference proteome</keyword>
<evidence type="ECO:0000313" key="1">
    <source>
        <dbReference type="EMBL" id="VVD99643.1"/>
    </source>
</evidence>
<dbReference type="RefSeq" id="WP_150668750.1">
    <property type="nucleotide sequence ID" value="NZ_CABPSB010000005.1"/>
</dbReference>
<name>A0A5E4UJ10_9BURK</name>
<organism evidence="1 2">
    <name type="scientific">Pandoraea anhela</name>
    <dbReference type="NCBI Taxonomy" id="2508295"/>
    <lineage>
        <taxon>Bacteria</taxon>
        <taxon>Pseudomonadati</taxon>
        <taxon>Pseudomonadota</taxon>
        <taxon>Betaproteobacteria</taxon>
        <taxon>Burkholderiales</taxon>
        <taxon>Burkholderiaceae</taxon>
        <taxon>Pandoraea</taxon>
    </lineage>
</organism>
<sequence length="242" mass="27202">MDDVIHTAEYQVRTTWTRMNSLAWTYAEIAETALGRFLTGQRNPVVDPGSDGDPEEYFGYKKRITEAAIQTIVFSAMGCESAIYDLAAIHLTDSYAESIIDKLDVIGKWVVVPQLICGKPLKPDGPALNALRTLIPARNLLVHNKSHPGLFDLTNIEDVERRLHRAKRDSDRLIANVVPAYQAVVLLSLELNRVLKTPSGVLPFFEKGTISSKNEHRTQEVMEFLGRCREIDAKHFRKNEAS</sequence>
<proteinExistence type="predicted"/>
<evidence type="ECO:0000313" key="2">
    <source>
        <dbReference type="Proteomes" id="UP000406256"/>
    </source>
</evidence>
<accession>A0A5E4UJ10</accession>
<dbReference type="Proteomes" id="UP000406256">
    <property type="component" value="Unassembled WGS sequence"/>
</dbReference>